<accession>A0A7Z7LF38</accession>
<dbReference type="InterPro" id="IPR024989">
    <property type="entry name" value="MFS_assoc_dom"/>
</dbReference>
<feature type="transmembrane region" description="Helical" evidence="8">
    <location>
        <begin position="289"/>
        <end position="305"/>
    </location>
</feature>
<dbReference type="Proteomes" id="UP000250796">
    <property type="component" value="Chromosome MESINF"/>
</dbReference>
<feature type="transmembrane region" description="Helical" evidence="8">
    <location>
        <begin position="90"/>
        <end position="113"/>
    </location>
</feature>
<feature type="transmembrane region" description="Helical" evidence="8">
    <location>
        <begin position="125"/>
        <end position="143"/>
    </location>
</feature>
<protein>
    <submittedName>
        <fullName evidence="10">Nucleoside H+ symporter</fullName>
    </submittedName>
</protein>
<keyword evidence="7 8" id="KW-0472">Membrane</keyword>
<evidence type="ECO:0000256" key="7">
    <source>
        <dbReference type="ARBA" id="ARBA00023136"/>
    </source>
</evidence>
<feature type="transmembrane region" description="Helical" evidence="8">
    <location>
        <begin position="317"/>
        <end position="338"/>
    </location>
</feature>
<name>A0A7Z7LF38_9BACT</name>
<evidence type="ECO:0000313" key="10">
    <source>
        <dbReference type="EMBL" id="SSC12804.1"/>
    </source>
</evidence>
<keyword evidence="3" id="KW-1003">Cell membrane</keyword>
<dbReference type="GO" id="GO:0005886">
    <property type="term" value="C:plasma membrane"/>
    <property type="evidence" value="ECO:0007669"/>
    <property type="project" value="UniProtKB-SubCell"/>
</dbReference>
<evidence type="ECO:0000256" key="5">
    <source>
        <dbReference type="ARBA" id="ARBA00022692"/>
    </source>
</evidence>
<reference evidence="10 11" key="1">
    <citation type="submission" date="2017-01" db="EMBL/GenBank/DDBJ databases">
        <authorList>
            <person name="Erauso G."/>
        </authorList>
    </citation>
    <scope>NUCLEOTIDE SEQUENCE [LARGE SCALE GENOMIC DNA]</scope>
    <source>
        <strain evidence="10">MESINF1</strain>
    </source>
</reference>
<feature type="domain" description="Major facilitator superfamily (MFS) profile" evidence="9">
    <location>
        <begin position="190"/>
        <end position="383"/>
    </location>
</feature>
<organism evidence="10 11">
    <name type="scientific">Mesotoga infera</name>
    <dbReference type="NCBI Taxonomy" id="1236046"/>
    <lineage>
        <taxon>Bacteria</taxon>
        <taxon>Thermotogati</taxon>
        <taxon>Thermotogota</taxon>
        <taxon>Thermotogae</taxon>
        <taxon>Kosmotogales</taxon>
        <taxon>Kosmotogaceae</taxon>
        <taxon>Mesotoga</taxon>
    </lineage>
</organism>
<feature type="transmembrane region" description="Helical" evidence="8">
    <location>
        <begin position="65"/>
        <end position="84"/>
    </location>
</feature>
<feature type="transmembrane region" description="Helical" evidence="8">
    <location>
        <begin position="32"/>
        <end position="53"/>
    </location>
</feature>
<keyword evidence="6 8" id="KW-1133">Transmembrane helix</keyword>
<dbReference type="GO" id="GO:0030395">
    <property type="term" value="F:lactose binding"/>
    <property type="evidence" value="ECO:0007669"/>
    <property type="project" value="TreeGrafter"/>
</dbReference>
<evidence type="ECO:0000256" key="8">
    <source>
        <dbReference type="SAM" id="Phobius"/>
    </source>
</evidence>
<sequence>MPGIILFEALIYACLATKNMLSQYFDLAGYSSVQVGFLMAVLPIVSLVSSPFWFKLGSKIGERRIYYVVSIATAFLIWPVFLAGDFTTNLLFMLVFSFFFSGIVPIGDSLIMSRIKLTGGRFDRIRLCGTVGFAVTSFCLSVVLGSSFVWLFVATSLVVSLSAMIIGLKGDGAGPSRGPSKKKKADGTLFEYSVMTAGMFLGITLNSFHNSFIPLLTRERGMDVSTVGVIFAITAISEIPFLLYADRLISRIGNLAVLEIGMGVIGVRMILISFTTSVVSLYLAETLHGLTYILMYYSLFDYIHFRLPEEHLTSAQSVFWVVRSGLTFIAGSIGGGFLIERLSVTIAFRYFGVAGMAAAGIVFFIGLLKRIDSRVKYKEKTGG</sequence>
<keyword evidence="11" id="KW-1185">Reference proteome</keyword>
<feature type="transmembrane region" description="Helical" evidence="8">
    <location>
        <begin position="350"/>
        <end position="368"/>
    </location>
</feature>
<comment type="subcellular location">
    <subcellularLocation>
        <location evidence="1">Cell inner membrane</location>
        <topology evidence="1">Multi-pass membrane protein</topology>
    </subcellularLocation>
</comment>
<evidence type="ECO:0000256" key="2">
    <source>
        <dbReference type="ARBA" id="ARBA00022448"/>
    </source>
</evidence>
<dbReference type="PROSITE" id="PS50850">
    <property type="entry name" value="MFS"/>
    <property type="match status" value="1"/>
</dbReference>
<dbReference type="GO" id="GO:0015528">
    <property type="term" value="F:lactose:proton symporter activity"/>
    <property type="evidence" value="ECO:0007669"/>
    <property type="project" value="TreeGrafter"/>
</dbReference>
<dbReference type="Pfam" id="PF12832">
    <property type="entry name" value="MFS_1_like"/>
    <property type="match status" value="1"/>
</dbReference>
<dbReference type="Gene3D" id="1.20.1250.20">
    <property type="entry name" value="MFS general substrate transporter like domains"/>
    <property type="match status" value="2"/>
</dbReference>
<dbReference type="PANTHER" id="PTHR23522">
    <property type="entry name" value="BLL5896 PROTEIN"/>
    <property type="match status" value="1"/>
</dbReference>
<keyword evidence="5 8" id="KW-0812">Transmembrane</keyword>
<dbReference type="RefSeq" id="WP_169699040.1">
    <property type="nucleotide sequence ID" value="NZ_LS974202.1"/>
</dbReference>
<feature type="transmembrane region" description="Helical" evidence="8">
    <location>
        <begin position="189"/>
        <end position="208"/>
    </location>
</feature>
<feature type="transmembrane region" description="Helical" evidence="8">
    <location>
        <begin position="228"/>
        <end position="245"/>
    </location>
</feature>
<keyword evidence="2" id="KW-0813">Transport</keyword>
<feature type="transmembrane region" description="Helical" evidence="8">
    <location>
        <begin position="257"/>
        <end position="283"/>
    </location>
</feature>
<dbReference type="InterPro" id="IPR036259">
    <property type="entry name" value="MFS_trans_sf"/>
</dbReference>
<evidence type="ECO:0000313" key="11">
    <source>
        <dbReference type="Proteomes" id="UP000250796"/>
    </source>
</evidence>
<gene>
    <name evidence="10" type="ORF">MESINF_1360</name>
</gene>
<evidence type="ECO:0000256" key="1">
    <source>
        <dbReference type="ARBA" id="ARBA00004429"/>
    </source>
</evidence>
<dbReference type="InterPro" id="IPR020846">
    <property type="entry name" value="MFS_dom"/>
</dbReference>
<dbReference type="EMBL" id="LS974202">
    <property type="protein sequence ID" value="SSC12804.1"/>
    <property type="molecule type" value="Genomic_DNA"/>
</dbReference>
<evidence type="ECO:0000256" key="3">
    <source>
        <dbReference type="ARBA" id="ARBA00022475"/>
    </source>
</evidence>
<dbReference type="SUPFAM" id="SSF103473">
    <property type="entry name" value="MFS general substrate transporter"/>
    <property type="match status" value="1"/>
</dbReference>
<evidence type="ECO:0000259" key="9">
    <source>
        <dbReference type="PROSITE" id="PS50850"/>
    </source>
</evidence>
<dbReference type="KEGG" id="minf:MESINF_1360"/>
<proteinExistence type="predicted"/>
<feature type="transmembrane region" description="Helical" evidence="8">
    <location>
        <begin position="149"/>
        <end position="168"/>
    </location>
</feature>
<dbReference type="AlphaFoldDB" id="A0A7Z7LF38"/>
<evidence type="ECO:0000256" key="4">
    <source>
        <dbReference type="ARBA" id="ARBA00022519"/>
    </source>
</evidence>
<evidence type="ECO:0000256" key="6">
    <source>
        <dbReference type="ARBA" id="ARBA00022989"/>
    </source>
</evidence>
<keyword evidence="4" id="KW-0997">Cell inner membrane</keyword>
<dbReference type="PANTHER" id="PTHR23522:SF10">
    <property type="entry name" value="3-PHENYLPROPIONIC ACID TRANSPORTER-RELATED"/>
    <property type="match status" value="1"/>
</dbReference>